<dbReference type="Proteomes" id="UP000814128">
    <property type="component" value="Unassembled WGS sequence"/>
</dbReference>
<proteinExistence type="predicted"/>
<reference evidence="1" key="2">
    <citation type="journal article" date="2022" name="New Phytol.">
        <title>Evolutionary transition to the ectomycorrhizal habit in the genomes of a hyperdiverse lineage of mushroom-forming fungi.</title>
        <authorList>
            <person name="Looney B."/>
            <person name="Miyauchi S."/>
            <person name="Morin E."/>
            <person name="Drula E."/>
            <person name="Courty P.E."/>
            <person name="Kohler A."/>
            <person name="Kuo A."/>
            <person name="LaButti K."/>
            <person name="Pangilinan J."/>
            <person name="Lipzen A."/>
            <person name="Riley R."/>
            <person name="Andreopoulos W."/>
            <person name="He G."/>
            <person name="Johnson J."/>
            <person name="Nolan M."/>
            <person name="Tritt A."/>
            <person name="Barry K.W."/>
            <person name="Grigoriev I.V."/>
            <person name="Nagy L.G."/>
            <person name="Hibbett D."/>
            <person name="Henrissat B."/>
            <person name="Matheny P.B."/>
            <person name="Labbe J."/>
            <person name="Martin F.M."/>
        </authorList>
    </citation>
    <scope>NUCLEOTIDE SEQUENCE</scope>
    <source>
        <strain evidence="1">EC-137</strain>
    </source>
</reference>
<sequence>MFDTLEREFLEAAIDALRRLGSGANFTLPGWTITRYEIDLEAKIGLGFFSDVYRARWRGRAVAVKVITEVVPSAMFVREISIWKALDHPNVLELLGASSATSEPPWFFVSPYYKNGSLVTYLKCLDAGAPVDMLKMMNQVARGMAYLHKQDVLHGDLKGANVLVDDSLHCVISDFGQSEMKSEVVRLSGASPARTFRF</sequence>
<dbReference type="EMBL" id="MU273763">
    <property type="protein sequence ID" value="KAI0028336.1"/>
    <property type="molecule type" value="Genomic_DNA"/>
</dbReference>
<reference evidence="1" key="1">
    <citation type="submission" date="2021-02" db="EMBL/GenBank/DDBJ databases">
        <authorList>
            <consortium name="DOE Joint Genome Institute"/>
            <person name="Ahrendt S."/>
            <person name="Looney B.P."/>
            <person name="Miyauchi S."/>
            <person name="Morin E."/>
            <person name="Drula E."/>
            <person name="Courty P.E."/>
            <person name="Chicoki N."/>
            <person name="Fauchery L."/>
            <person name="Kohler A."/>
            <person name="Kuo A."/>
            <person name="Labutti K."/>
            <person name="Pangilinan J."/>
            <person name="Lipzen A."/>
            <person name="Riley R."/>
            <person name="Andreopoulos W."/>
            <person name="He G."/>
            <person name="Johnson J."/>
            <person name="Barry K.W."/>
            <person name="Grigoriev I.V."/>
            <person name="Nagy L."/>
            <person name="Hibbett D."/>
            <person name="Henrissat B."/>
            <person name="Matheny P.B."/>
            <person name="Labbe J."/>
            <person name="Martin F."/>
        </authorList>
    </citation>
    <scope>NUCLEOTIDE SEQUENCE</scope>
    <source>
        <strain evidence="1">EC-137</strain>
    </source>
</reference>
<accession>A0ACB8Q9Q9</accession>
<protein>
    <submittedName>
        <fullName evidence="1">Kinase-like domain-containing protein</fullName>
    </submittedName>
</protein>
<keyword evidence="2" id="KW-1185">Reference proteome</keyword>
<name>A0ACB8Q9Q9_9AGAM</name>
<evidence type="ECO:0000313" key="1">
    <source>
        <dbReference type="EMBL" id="KAI0028336.1"/>
    </source>
</evidence>
<feature type="non-terminal residue" evidence="1">
    <location>
        <position position="198"/>
    </location>
</feature>
<organism evidence="1 2">
    <name type="scientific">Vararia minispora EC-137</name>
    <dbReference type="NCBI Taxonomy" id="1314806"/>
    <lineage>
        <taxon>Eukaryota</taxon>
        <taxon>Fungi</taxon>
        <taxon>Dikarya</taxon>
        <taxon>Basidiomycota</taxon>
        <taxon>Agaricomycotina</taxon>
        <taxon>Agaricomycetes</taxon>
        <taxon>Russulales</taxon>
        <taxon>Lachnocladiaceae</taxon>
        <taxon>Vararia</taxon>
    </lineage>
</organism>
<comment type="caution">
    <text evidence="1">The sequence shown here is derived from an EMBL/GenBank/DDBJ whole genome shotgun (WGS) entry which is preliminary data.</text>
</comment>
<evidence type="ECO:0000313" key="2">
    <source>
        <dbReference type="Proteomes" id="UP000814128"/>
    </source>
</evidence>
<gene>
    <name evidence="1" type="ORF">K488DRAFT_58887</name>
</gene>